<keyword evidence="1" id="KW-0732">Signal</keyword>
<sequence length="220" mass="24534">MKTTAMLLASSLMLANAAFGEQQAATSLDQMSDQYTTSLALAARTNDLEENTVMVVCVSSVFEGWSSRYEKVMEQYDLDESVIGQSLKNWVKYRLKAGQDISNLMLFAGDPDTYISTVVSEIDSYSGIQSQRQNMKLDDPKIGNFERKLSQCQDSDYLARVLSKVSLDPFGTVTANFLPRNFNPNISISNGDLSFGFTNSLVYSRKVSLRQLLYYIKAGI</sequence>
<dbReference type="AlphaFoldDB" id="A0A1Y6B8E0"/>
<feature type="chain" id="PRO_5012599435" evidence="1">
    <location>
        <begin position="18"/>
        <end position="220"/>
    </location>
</feature>
<protein>
    <submittedName>
        <fullName evidence="2">Uncharacterized protein</fullName>
    </submittedName>
</protein>
<name>A0A1Y6B8E0_9BACT</name>
<evidence type="ECO:0000256" key="1">
    <source>
        <dbReference type="SAM" id="SignalP"/>
    </source>
</evidence>
<organism evidence="2 3">
    <name type="scientific">Pseudobacteriovorax antillogorgiicola</name>
    <dbReference type="NCBI Taxonomy" id="1513793"/>
    <lineage>
        <taxon>Bacteria</taxon>
        <taxon>Pseudomonadati</taxon>
        <taxon>Bdellovibrionota</taxon>
        <taxon>Oligoflexia</taxon>
        <taxon>Oligoflexales</taxon>
        <taxon>Pseudobacteriovoracaceae</taxon>
        <taxon>Pseudobacteriovorax</taxon>
    </lineage>
</organism>
<feature type="signal peptide" evidence="1">
    <location>
        <begin position="1"/>
        <end position="17"/>
    </location>
</feature>
<gene>
    <name evidence="2" type="ORF">SAMN06296036_102436</name>
</gene>
<dbReference type="RefSeq" id="WP_132314916.1">
    <property type="nucleotide sequence ID" value="NZ_FWZT01000002.1"/>
</dbReference>
<reference evidence="3" key="1">
    <citation type="submission" date="2017-04" db="EMBL/GenBank/DDBJ databases">
        <authorList>
            <person name="Varghese N."/>
            <person name="Submissions S."/>
        </authorList>
    </citation>
    <scope>NUCLEOTIDE SEQUENCE [LARGE SCALE GENOMIC DNA]</scope>
    <source>
        <strain evidence="3">RKEM611</strain>
    </source>
</reference>
<proteinExistence type="predicted"/>
<dbReference type="STRING" id="1513793.SAMN06296036_102436"/>
<evidence type="ECO:0000313" key="2">
    <source>
        <dbReference type="EMBL" id="SME98264.1"/>
    </source>
</evidence>
<dbReference type="Proteomes" id="UP000192907">
    <property type="component" value="Unassembled WGS sequence"/>
</dbReference>
<dbReference type="EMBL" id="FWZT01000002">
    <property type="protein sequence ID" value="SME98264.1"/>
    <property type="molecule type" value="Genomic_DNA"/>
</dbReference>
<evidence type="ECO:0000313" key="3">
    <source>
        <dbReference type="Proteomes" id="UP000192907"/>
    </source>
</evidence>
<keyword evidence="3" id="KW-1185">Reference proteome</keyword>
<accession>A0A1Y6B8E0</accession>